<organism evidence="1 2">
    <name type="scientific">Dermatophagoides pteronyssinus</name>
    <name type="common">European house dust mite</name>
    <dbReference type="NCBI Taxonomy" id="6956"/>
    <lineage>
        <taxon>Eukaryota</taxon>
        <taxon>Metazoa</taxon>
        <taxon>Ecdysozoa</taxon>
        <taxon>Arthropoda</taxon>
        <taxon>Chelicerata</taxon>
        <taxon>Arachnida</taxon>
        <taxon>Acari</taxon>
        <taxon>Acariformes</taxon>
        <taxon>Sarcoptiformes</taxon>
        <taxon>Astigmata</taxon>
        <taxon>Psoroptidia</taxon>
        <taxon>Analgoidea</taxon>
        <taxon>Pyroglyphidae</taxon>
        <taxon>Dermatophagoidinae</taxon>
        <taxon>Dermatophagoides</taxon>
    </lineage>
</organism>
<evidence type="ECO:0000313" key="1">
    <source>
        <dbReference type="EMBL" id="KAH9412615.1"/>
    </source>
</evidence>
<keyword evidence="2" id="KW-1185">Reference proteome</keyword>
<protein>
    <submittedName>
        <fullName evidence="1">Uncharacterized protein</fullName>
    </submittedName>
</protein>
<evidence type="ECO:0000313" key="2">
    <source>
        <dbReference type="Proteomes" id="UP000887458"/>
    </source>
</evidence>
<proteinExistence type="predicted"/>
<reference evidence="1 2" key="1">
    <citation type="journal article" date="2018" name="J. Allergy Clin. Immunol.">
        <title>High-quality assembly of Dermatophagoides pteronyssinus genome and transcriptome reveals a wide range of novel allergens.</title>
        <authorList>
            <person name="Liu X.Y."/>
            <person name="Yang K.Y."/>
            <person name="Wang M.Q."/>
            <person name="Kwok J.S."/>
            <person name="Zeng X."/>
            <person name="Yang Z."/>
            <person name="Xiao X.J."/>
            <person name="Lau C.P."/>
            <person name="Li Y."/>
            <person name="Huang Z.M."/>
            <person name="Ba J.G."/>
            <person name="Yim A.K."/>
            <person name="Ouyang C.Y."/>
            <person name="Ngai S.M."/>
            <person name="Chan T.F."/>
            <person name="Leung E.L."/>
            <person name="Liu L."/>
            <person name="Liu Z.G."/>
            <person name="Tsui S.K."/>
        </authorList>
    </citation>
    <scope>NUCLEOTIDE SEQUENCE [LARGE SCALE GENOMIC DNA]</scope>
    <source>
        <strain evidence="1">Derp</strain>
    </source>
</reference>
<dbReference type="EMBL" id="NJHN03000129">
    <property type="protein sequence ID" value="KAH9412615.1"/>
    <property type="molecule type" value="Genomic_DNA"/>
</dbReference>
<comment type="caution">
    <text evidence="1">The sequence shown here is derived from an EMBL/GenBank/DDBJ whole genome shotgun (WGS) entry which is preliminary data.</text>
</comment>
<dbReference type="Proteomes" id="UP000887458">
    <property type="component" value="Unassembled WGS sequence"/>
</dbReference>
<reference evidence="1 2" key="2">
    <citation type="journal article" date="2022" name="Mol. Biol. Evol.">
        <title>Comparative Genomics Reveals Insights into the Divergent Evolution of Astigmatic Mites and Household Pest Adaptations.</title>
        <authorList>
            <person name="Xiong Q."/>
            <person name="Wan A.T."/>
            <person name="Liu X."/>
            <person name="Fung C.S."/>
            <person name="Xiao X."/>
            <person name="Malainual N."/>
            <person name="Hou J."/>
            <person name="Wang L."/>
            <person name="Wang M."/>
            <person name="Yang K.Y."/>
            <person name="Cui Y."/>
            <person name="Leung E.L."/>
            <person name="Nong W."/>
            <person name="Shin S.K."/>
            <person name="Au S.W."/>
            <person name="Jeong K.Y."/>
            <person name="Chew F.T."/>
            <person name="Hui J.H."/>
            <person name="Leung T.F."/>
            <person name="Tungtrongchitr A."/>
            <person name="Zhong N."/>
            <person name="Liu Z."/>
            <person name="Tsui S.K."/>
        </authorList>
    </citation>
    <scope>NUCLEOTIDE SEQUENCE [LARGE SCALE GENOMIC DNA]</scope>
    <source>
        <strain evidence="1">Derp</strain>
    </source>
</reference>
<name>A0ABQ8IQL9_DERPT</name>
<gene>
    <name evidence="1" type="ORF">DERP_006578</name>
</gene>
<sequence>MYHKIEHQIYPHKDWVNRQQNGPVEETSNGQTGQDFIIPRYKSKILELYSKIPAKIKKNFERIV</sequence>
<accession>A0ABQ8IQL9</accession>